<name>A0ABT9QXM1_9ACTN</name>
<feature type="region of interest" description="Disordered" evidence="1">
    <location>
        <begin position="19"/>
        <end position="43"/>
    </location>
</feature>
<dbReference type="Proteomes" id="UP001230426">
    <property type="component" value="Unassembled WGS sequence"/>
</dbReference>
<accession>A0ABT9QXM1</accession>
<sequence length="340" mass="37216">MSDIDDIDRRFAALTAQISQEERRRMSRAARRGQARPPRSRRRRRRIAAFTVVAVVAGAGVYVAYRPEVVDRIRTALTGQAPGVAGARDPGAAPEETAPAAVEPAQISPFYGSPAEKYADGVEGLVMPPARAMGGLSAKEVSAALKRTVKLLKASNLDRGVLAGGRPTELIGLLDPEQRKRFVKELDRPGKDGSNSRWWVTSLAPGTAELAVETVKVDGDARLSAFRRDGRPGIRVKVNHLFVYAVRRPGRPDSTMRLVKHSMGTLEAWKDGGRLRFWLTRWNSGMVSPARCDIDDGFVRPLYPDSGPGGEAEKATGPLQDPYSREDDPEHEDCVRVSRT</sequence>
<feature type="region of interest" description="Disordered" evidence="1">
    <location>
        <begin position="81"/>
        <end position="105"/>
    </location>
</feature>
<comment type="caution">
    <text evidence="3">The sequence shown here is derived from an EMBL/GenBank/DDBJ whole genome shotgun (WGS) entry which is preliminary data.</text>
</comment>
<proteinExistence type="predicted"/>
<keyword evidence="2" id="KW-0472">Membrane</keyword>
<evidence type="ECO:0000313" key="3">
    <source>
        <dbReference type="EMBL" id="MDP9861662.1"/>
    </source>
</evidence>
<feature type="compositionally biased region" description="Low complexity" evidence="1">
    <location>
        <begin position="92"/>
        <end position="105"/>
    </location>
</feature>
<evidence type="ECO:0000313" key="4">
    <source>
        <dbReference type="Proteomes" id="UP001230426"/>
    </source>
</evidence>
<keyword evidence="2" id="KW-0812">Transmembrane</keyword>
<feature type="transmembrane region" description="Helical" evidence="2">
    <location>
        <begin position="47"/>
        <end position="65"/>
    </location>
</feature>
<evidence type="ECO:0000256" key="1">
    <source>
        <dbReference type="SAM" id="MobiDB-lite"/>
    </source>
</evidence>
<feature type="compositionally biased region" description="Basic residues" evidence="1">
    <location>
        <begin position="25"/>
        <end position="43"/>
    </location>
</feature>
<feature type="compositionally biased region" description="Basic and acidic residues" evidence="1">
    <location>
        <begin position="323"/>
        <end position="340"/>
    </location>
</feature>
<keyword evidence="2" id="KW-1133">Transmembrane helix</keyword>
<dbReference type="EMBL" id="JAUSRB010000001">
    <property type="protein sequence ID" value="MDP9861662.1"/>
    <property type="molecule type" value="Genomic_DNA"/>
</dbReference>
<evidence type="ECO:0000256" key="2">
    <source>
        <dbReference type="SAM" id="Phobius"/>
    </source>
</evidence>
<gene>
    <name evidence="3" type="ORF">J2S55_000921</name>
</gene>
<reference evidence="3 4" key="1">
    <citation type="submission" date="2023-07" db="EMBL/GenBank/DDBJ databases">
        <title>Sequencing the genomes of 1000 actinobacteria strains.</title>
        <authorList>
            <person name="Klenk H.-P."/>
        </authorList>
    </citation>
    <scope>NUCLEOTIDE SEQUENCE [LARGE SCALE GENOMIC DNA]</scope>
    <source>
        <strain evidence="3 4">DSM 44109</strain>
    </source>
</reference>
<organism evidence="3 4">
    <name type="scientific">Streptosporangium brasiliense</name>
    <dbReference type="NCBI Taxonomy" id="47480"/>
    <lineage>
        <taxon>Bacteria</taxon>
        <taxon>Bacillati</taxon>
        <taxon>Actinomycetota</taxon>
        <taxon>Actinomycetes</taxon>
        <taxon>Streptosporangiales</taxon>
        <taxon>Streptosporangiaceae</taxon>
        <taxon>Streptosporangium</taxon>
    </lineage>
</organism>
<protein>
    <submittedName>
        <fullName evidence="3">Uncharacterized protein</fullName>
    </submittedName>
</protein>
<keyword evidence="4" id="KW-1185">Reference proteome</keyword>
<dbReference type="RefSeq" id="WP_306857529.1">
    <property type="nucleotide sequence ID" value="NZ_JAUSRB010000001.1"/>
</dbReference>
<feature type="region of interest" description="Disordered" evidence="1">
    <location>
        <begin position="302"/>
        <end position="340"/>
    </location>
</feature>